<dbReference type="OrthoDB" id="3216131at2"/>
<evidence type="ECO:0000313" key="3">
    <source>
        <dbReference type="Proteomes" id="UP000280935"/>
    </source>
</evidence>
<evidence type="ECO:0000313" key="2">
    <source>
        <dbReference type="EMBL" id="RRD50076.1"/>
    </source>
</evidence>
<dbReference type="AlphaFoldDB" id="A0A3P1WVM5"/>
<keyword evidence="1" id="KW-0812">Transmembrane</keyword>
<name>A0A3P1WVM5_9ACTN</name>
<dbReference type="InterPro" id="IPR003425">
    <property type="entry name" value="CCB3/YggT"/>
</dbReference>
<proteinExistence type="predicted"/>
<dbReference type="RefSeq" id="WP_125227519.1">
    <property type="nucleotide sequence ID" value="NZ_RQYT01000009.1"/>
</dbReference>
<keyword evidence="1" id="KW-0472">Membrane</keyword>
<gene>
    <name evidence="2" type="ORF">EII35_05825</name>
</gene>
<keyword evidence="1" id="KW-1133">Transmembrane helix</keyword>
<protein>
    <submittedName>
        <fullName evidence="2">YggT family protein</fullName>
    </submittedName>
</protein>
<dbReference type="EMBL" id="RQYT01000009">
    <property type="protein sequence ID" value="RRD50076.1"/>
    <property type="molecule type" value="Genomic_DNA"/>
</dbReference>
<feature type="transmembrane region" description="Helical" evidence="1">
    <location>
        <begin position="71"/>
        <end position="92"/>
    </location>
</feature>
<dbReference type="Pfam" id="PF02325">
    <property type="entry name" value="CCB3_YggT"/>
    <property type="match status" value="1"/>
</dbReference>
<accession>A0A3P1WVM5</accession>
<evidence type="ECO:0000256" key="1">
    <source>
        <dbReference type="SAM" id="Phobius"/>
    </source>
</evidence>
<reference evidence="2 3" key="1">
    <citation type="submission" date="2018-11" db="EMBL/GenBank/DDBJ databases">
        <title>Genomes From Bacteria Associated with the Canine Oral Cavity: a Test Case for Automated Genome-Based Taxonomic Assignment.</title>
        <authorList>
            <person name="Coil D.A."/>
            <person name="Jospin G."/>
            <person name="Darling A.E."/>
            <person name="Wallis C."/>
            <person name="Davis I.J."/>
            <person name="Harris S."/>
            <person name="Eisen J.A."/>
            <person name="Holcombe L.J."/>
            <person name="O'Flynn C."/>
        </authorList>
    </citation>
    <scope>NUCLEOTIDE SEQUENCE [LARGE SCALE GENOMIC DNA]</scope>
    <source>
        <strain evidence="2 3">OH2822_COT-296</strain>
    </source>
</reference>
<organism evidence="2 3">
    <name type="scientific">Arachnia propionica</name>
    <dbReference type="NCBI Taxonomy" id="1750"/>
    <lineage>
        <taxon>Bacteria</taxon>
        <taxon>Bacillati</taxon>
        <taxon>Actinomycetota</taxon>
        <taxon>Actinomycetes</taxon>
        <taxon>Propionibacteriales</taxon>
        <taxon>Propionibacteriaceae</taxon>
        <taxon>Arachnia</taxon>
    </lineage>
</organism>
<sequence>MISLILIWLLRVYLLVLLGRVLLSWVPLLAPQWTPRGPVLVLVEGIYFVTDPPIRLLQRHIKPVRLGGVSLDLAVLVLFLAVQGLIWLVVLLPV</sequence>
<dbReference type="Proteomes" id="UP000280935">
    <property type="component" value="Unassembled WGS sequence"/>
</dbReference>
<dbReference type="GO" id="GO:0016020">
    <property type="term" value="C:membrane"/>
    <property type="evidence" value="ECO:0007669"/>
    <property type="project" value="InterPro"/>
</dbReference>
<comment type="caution">
    <text evidence="2">The sequence shown here is derived from an EMBL/GenBank/DDBJ whole genome shotgun (WGS) entry which is preliminary data.</text>
</comment>